<evidence type="ECO:0000313" key="2">
    <source>
        <dbReference type="EMBL" id="SMP74207.1"/>
    </source>
</evidence>
<dbReference type="InterPro" id="IPR027558">
    <property type="entry name" value="Pre_pil_HX9DG_C"/>
</dbReference>
<evidence type="ECO:0000313" key="3">
    <source>
        <dbReference type="Proteomes" id="UP001158067"/>
    </source>
</evidence>
<dbReference type="PANTHER" id="PTHR30093:SF2">
    <property type="entry name" value="TYPE II SECRETION SYSTEM PROTEIN H"/>
    <property type="match status" value="1"/>
</dbReference>
<dbReference type="PANTHER" id="PTHR30093">
    <property type="entry name" value="GENERAL SECRETION PATHWAY PROTEIN G"/>
    <property type="match status" value="1"/>
</dbReference>
<proteinExistence type="predicted"/>
<evidence type="ECO:0000259" key="1">
    <source>
        <dbReference type="Pfam" id="PF07596"/>
    </source>
</evidence>
<comment type="caution">
    <text evidence="2">The sequence shown here is derived from an EMBL/GenBank/DDBJ whole genome shotgun (WGS) entry which is preliminary data.</text>
</comment>
<dbReference type="Pfam" id="PF07596">
    <property type="entry name" value="SBP_bac_10"/>
    <property type="match status" value="1"/>
</dbReference>
<organism evidence="2 3">
    <name type="scientific">Neorhodopirellula lusitana</name>
    <dbReference type="NCBI Taxonomy" id="445327"/>
    <lineage>
        <taxon>Bacteria</taxon>
        <taxon>Pseudomonadati</taxon>
        <taxon>Planctomycetota</taxon>
        <taxon>Planctomycetia</taxon>
        <taxon>Pirellulales</taxon>
        <taxon>Pirellulaceae</taxon>
        <taxon>Neorhodopirellula</taxon>
    </lineage>
</organism>
<feature type="domain" description="DUF1559" evidence="1">
    <location>
        <begin position="14"/>
        <end position="75"/>
    </location>
</feature>
<dbReference type="NCBIfam" id="TIGR04294">
    <property type="entry name" value="pre_pil_HX9DG"/>
    <property type="match status" value="1"/>
</dbReference>
<gene>
    <name evidence="2" type="ORF">SAMN06265222_11779</name>
</gene>
<dbReference type="Proteomes" id="UP001158067">
    <property type="component" value="Unassembled WGS sequence"/>
</dbReference>
<name>A0ABY1QPC5_9BACT</name>
<dbReference type="InterPro" id="IPR011453">
    <property type="entry name" value="DUF1559"/>
</dbReference>
<keyword evidence="3" id="KW-1185">Reference proteome</keyword>
<protein>
    <submittedName>
        <fullName evidence="2">Prepilin-type processing-associated H-X9-DG domain-containing protein</fullName>
    </submittedName>
</protein>
<accession>A0ABY1QPC5</accession>
<reference evidence="2 3" key="1">
    <citation type="submission" date="2017-05" db="EMBL/GenBank/DDBJ databases">
        <authorList>
            <person name="Varghese N."/>
            <person name="Submissions S."/>
        </authorList>
    </citation>
    <scope>NUCLEOTIDE SEQUENCE [LARGE SCALE GENOMIC DNA]</scope>
    <source>
        <strain evidence="2 3">DSM 25457</strain>
    </source>
</reference>
<dbReference type="EMBL" id="FXUG01000017">
    <property type="protein sequence ID" value="SMP74207.1"/>
    <property type="molecule type" value="Genomic_DNA"/>
</dbReference>
<sequence length="117" mass="12306">MINENESDRRRGYKWAFGRISFTGMNTILPPNCEICIVGDFSGAGVCPLGSRHPGGCHVLMGDGAVKFITDSIEAGKSNSAQVSNASGGLAAGRKSPFGLWGSLGTRASKETLEEEL</sequence>